<accession>A0ACC3A0U9</accession>
<name>A0ACC3A0U9_9EURO</name>
<dbReference type="EMBL" id="JAPDRQ010000144">
    <property type="protein sequence ID" value="KAJ9653708.1"/>
    <property type="molecule type" value="Genomic_DNA"/>
</dbReference>
<protein>
    <submittedName>
        <fullName evidence="1">rRNA-processing protein las1</fullName>
    </submittedName>
</protein>
<evidence type="ECO:0000313" key="2">
    <source>
        <dbReference type="Proteomes" id="UP001172386"/>
    </source>
</evidence>
<keyword evidence="2" id="KW-1185">Reference proteome</keyword>
<evidence type="ECO:0000313" key="1">
    <source>
        <dbReference type="EMBL" id="KAJ9653708.1"/>
    </source>
</evidence>
<sequence length="228" mass="26123">MSEAIFFPWRDESELAMVRDWFFPDRTKKDPYTSNNIEDMRPEAVARVNVWTFKSHRVPPAILSTADLTDSILKYEQMAQTADPNSYRAVQFMFAFAFMRFVNSFVDRDVARAATASLATSEDDAEEERNTKVVGESSMYAHAAAISMPSRFVDLRHQVSHGELPEVRTLKNAAEDALAWLWERWWKGNAIGDAALALRRFEARKQQRTHLEEGEQEGAVRMATVLQN</sequence>
<dbReference type="Proteomes" id="UP001172386">
    <property type="component" value="Unassembled WGS sequence"/>
</dbReference>
<reference evidence="1" key="1">
    <citation type="submission" date="2022-10" db="EMBL/GenBank/DDBJ databases">
        <title>Culturing micro-colonial fungi from biological soil crusts in the Mojave desert and describing Neophaeococcomyces mojavensis, and introducing the new genera and species Taxawa tesnikishii.</title>
        <authorList>
            <person name="Kurbessoian T."/>
            <person name="Stajich J.E."/>
        </authorList>
    </citation>
    <scope>NUCLEOTIDE SEQUENCE</scope>
    <source>
        <strain evidence="1">JES_112</strain>
    </source>
</reference>
<organism evidence="1 2">
    <name type="scientific">Neophaeococcomyces mojaviensis</name>
    <dbReference type="NCBI Taxonomy" id="3383035"/>
    <lineage>
        <taxon>Eukaryota</taxon>
        <taxon>Fungi</taxon>
        <taxon>Dikarya</taxon>
        <taxon>Ascomycota</taxon>
        <taxon>Pezizomycotina</taxon>
        <taxon>Eurotiomycetes</taxon>
        <taxon>Chaetothyriomycetidae</taxon>
        <taxon>Chaetothyriales</taxon>
        <taxon>Chaetothyriales incertae sedis</taxon>
        <taxon>Neophaeococcomyces</taxon>
    </lineage>
</organism>
<gene>
    <name evidence="1" type="primary">LAS1</name>
    <name evidence="1" type="ORF">H2198_007165</name>
</gene>
<proteinExistence type="predicted"/>
<comment type="caution">
    <text evidence="1">The sequence shown here is derived from an EMBL/GenBank/DDBJ whole genome shotgun (WGS) entry which is preliminary data.</text>
</comment>